<dbReference type="InterPro" id="IPR011032">
    <property type="entry name" value="GroES-like_sf"/>
</dbReference>
<organism evidence="3 4">
    <name type="scientific">Pontibacter chinhatensis</name>
    <dbReference type="NCBI Taxonomy" id="1436961"/>
    <lineage>
        <taxon>Bacteria</taxon>
        <taxon>Pseudomonadati</taxon>
        <taxon>Bacteroidota</taxon>
        <taxon>Cytophagia</taxon>
        <taxon>Cytophagales</taxon>
        <taxon>Hymenobacteraceae</taxon>
        <taxon>Pontibacter</taxon>
    </lineage>
</organism>
<dbReference type="PANTHER" id="PTHR43205:SF7">
    <property type="entry name" value="PROSTAGLANDIN REDUCTASE 1"/>
    <property type="match status" value="1"/>
</dbReference>
<dbReference type="RefSeq" id="WP_092098425.1">
    <property type="nucleotide sequence ID" value="NZ_FOOT01000001.1"/>
</dbReference>
<dbReference type="Proteomes" id="UP000198724">
    <property type="component" value="Unassembled WGS sequence"/>
</dbReference>
<evidence type="ECO:0000256" key="1">
    <source>
        <dbReference type="ARBA" id="ARBA00023002"/>
    </source>
</evidence>
<dbReference type="EMBL" id="FOOT01000001">
    <property type="protein sequence ID" value="SFF91490.1"/>
    <property type="molecule type" value="Genomic_DNA"/>
</dbReference>
<dbReference type="InterPro" id="IPR045010">
    <property type="entry name" value="MDR_fam"/>
</dbReference>
<dbReference type="PANTHER" id="PTHR43205">
    <property type="entry name" value="PROSTAGLANDIN REDUCTASE"/>
    <property type="match status" value="1"/>
</dbReference>
<gene>
    <name evidence="3" type="ORF">SAMN05421739_101360</name>
</gene>
<dbReference type="InterPro" id="IPR020843">
    <property type="entry name" value="ER"/>
</dbReference>
<dbReference type="Pfam" id="PF00107">
    <property type="entry name" value="ADH_zinc_N"/>
    <property type="match status" value="1"/>
</dbReference>
<dbReference type="GO" id="GO:0016628">
    <property type="term" value="F:oxidoreductase activity, acting on the CH-CH group of donors, NAD or NADP as acceptor"/>
    <property type="evidence" value="ECO:0007669"/>
    <property type="project" value="InterPro"/>
</dbReference>
<dbReference type="Pfam" id="PF16884">
    <property type="entry name" value="ADH_N_2"/>
    <property type="match status" value="1"/>
</dbReference>
<protein>
    <recommendedName>
        <fullName evidence="2">Enoyl reductase (ER) domain-containing protein</fullName>
    </recommendedName>
</protein>
<dbReference type="InterPro" id="IPR036291">
    <property type="entry name" value="NAD(P)-bd_dom_sf"/>
</dbReference>
<feature type="domain" description="Enoyl reductase (ER)" evidence="2">
    <location>
        <begin position="14"/>
        <end position="330"/>
    </location>
</feature>
<dbReference type="InterPro" id="IPR041694">
    <property type="entry name" value="ADH_N_2"/>
</dbReference>
<accession>A0A1I2MKN9</accession>
<dbReference type="SUPFAM" id="SSF51735">
    <property type="entry name" value="NAD(P)-binding Rossmann-fold domains"/>
    <property type="match status" value="1"/>
</dbReference>
<dbReference type="FunFam" id="3.40.50.720:FF:000121">
    <property type="entry name" value="Prostaglandin reductase 2"/>
    <property type="match status" value="1"/>
</dbReference>
<dbReference type="OrthoDB" id="9805663at2"/>
<keyword evidence="1" id="KW-0560">Oxidoreductase</keyword>
<dbReference type="SMART" id="SM00829">
    <property type="entry name" value="PKS_ER"/>
    <property type="match status" value="1"/>
</dbReference>
<keyword evidence="4" id="KW-1185">Reference proteome</keyword>
<dbReference type="STRING" id="1436961.SAMN05421739_101360"/>
<sequence>MKNKMILLASRPQGTPTPDNFKFEEREVPALQEGQVLLKSLYVSVDPYMRGRMSDADSYVAPYKVGEPISGGIVAEVVESKSGQFPKGTVVLGNLPWQQYIVQHGNGLGKINSDIAPLSYHLGILGMPGLTAYFGLLRICEPKAGETVVVSGAAGAVGTVVGQIAKLKGCRVVGIAGSDDKTSYLKQELGFDETINYKTATDMKAAMKEACPDGVDVYFDNVGGEISDAVYLNLNEFSRIAICGQIAYYNSTSVPTGMRVEPILLKRKAMMKGFIVSDYAADFESAAEDLAKWVQEGKLQYLETITEGFDNIPTAFLGLFSGQNTGKQLVKVPDQEG</sequence>
<dbReference type="Gene3D" id="3.90.180.10">
    <property type="entry name" value="Medium-chain alcohol dehydrogenases, catalytic domain"/>
    <property type="match status" value="1"/>
</dbReference>
<reference evidence="4" key="1">
    <citation type="submission" date="2016-10" db="EMBL/GenBank/DDBJ databases">
        <authorList>
            <person name="Varghese N."/>
            <person name="Submissions S."/>
        </authorList>
    </citation>
    <scope>NUCLEOTIDE SEQUENCE [LARGE SCALE GENOMIC DNA]</scope>
    <source>
        <strain evidence="4">LP51</strain>
    </source>
</reference>
<dbReference type="Gene3D" id="3.40.50.720">
    <property type="entry name" value="NAD(P)-binding Rossmann-like Domain"/>
    <property type="match status" value="1"/>
</dbReference>
<dbReference type="AlphaFoldDB" id="A0A1I2MKN9"/>
<dbReference type="SUPFAM" id="SSF50129">
    <property type="entry name" value="GroES-like"/>
    <property type="match status" value="1"/>
</dbReference>
<evidence type="ECO:0000259" key="2">
    <source>
        <dbReference type="SMART" id="SM00829"/>
    </source>
</evidence>
<evidence type="ECO:0000313" key="3">
    <source>
        <dbReference type="EMBL" id="SFF91490.1"/>
    </source>
</evidence>
<dbReference type="CDD" id="cd05288">
    <property type="entry name" value="PGDH"/>
    <property type="match status" value="1"/>
</dbReference>
<name>A0A1I2MKN9_9BACT</name>
<evidence type="ECO:0000313" key="4">
    <source>
        <dbReference type="Proteomes" id="UP000198724"/>
    </source>
</evidence>
<proteinExistence type="predicted"/>
<dbReference type="InterPro" id="IPR013149">
    <property type="entry name" value="ADH-like_C"/>
</dbReference>